<evidence type="ECO:0000313" key="3">
    <source>
        <dbReference type="EMBL" id="APZ33738.1"/>
    </source>
</evidence>
<dbReference type="InterPro" id="IPR012495">
    <property type="entry name" value="TadE-like_dom"/>
</dbReference>
<dbReference type="Proteomes" id="UP000187185">
    <property type="component" value="Chromosome"/>
</dbReference>
<proteinExistence type="predicted"/>
<name>A0A1P8U6L3_9MICO</name>
<dbReference type="AlphaFoldDB" id="A0A1P8U6L3"/>
<dbReference type="NCBIfam" id="NF041390">
    <property type="entry name" value="TadE_Rv3655c"/>
    <property type="match status" value="1"/>
</dbReference>
<protein>
    <submittedName>
        <fullName evidence="3">TadE family protein</fullName>
    </submittedName>
</protein>
<feature type="transmembrane region" description="Helical" evidence="1">
    <location>
        <begin position="15"/>
        <end position="36"/>
    </location>
</feature>
<dbReference type="RefSeq" id="WP_076689976.1">
    <property type="nucleotide sequence ID" value="NZ_CP018762.1"/>
</dbReference>
<sequence>MRLRQDDAGSATAEFAVVVPVVVLVIALTAGTLSAVSRQVRLEQAVAQAARVAARGESGRVGEVIAAIADGAVVGVAGDGDLVCVEATVSPGVPLPLPPLRARSCALAGGR</sequence>
<dbReference type="EMBL" id="CP018762">
    <property type="protein sequence ID" value="APZ33738.1"/>
    <property type="molecule type" value="Genomic_DNA"/>
</dbReference>
<organism evidence="3 4">
    <name type="scientific">Microbacterium aurum</name>
    <dbReference type="NCBI Taxonomy" id="36805"/>
    <lineage>
        <taxon>Bacteria</taxon>
        <taxon>Bacillati</taxon>
        <taxon>Actinomycetota</taxon>
        <taxon>Actinomycetes</taxon>
        <taxon>Micrococcales</taxon>
        <taxon>Microbacteriaceae</taxon>
        <taxon>Microbacterium</taxon>
    </lineage>
</organism>
<accession>A0A1P8U6L3</accession>
<gene>
    <name evidence="3" type="ORF">BOH66_05260</name>
</gene>
<evidence type="ECO:0000313" key="4">
    <source>
        <dbReference type="Proteomes" id="UP000187185"/>
    </source>
</evidence>
<reference evidence="3 4" key="1">
    <citation type="submission" date="2016-12" db="EMBL/GenBank/DDBJ databases">
        <title>Complete genome sequence of Microbacterium aurum KACC 15219.</title>
        <authorList>
            <person name="Jung Y."/>
            <person name="Shin J.-H."/>
            <person name="Lee Y.-J."/>
            <person name="Yi H."/>
            <person name="Bahn Y.-S."/>
            <person name="Kim J.F."/>
            <person name="Lee D.-W."/>
        </authorList>
    </citation>
    <scope>NUCLEOTIDE SEQUENCE [LARGE SCALE GENOMIC DNA]</scope>
    <source>
        <strain evidence="3 4">KACC 15219</strain>
    </source>
</reference>
<evidence type="ECO:0000256" key="1">
    <source>
        <dbReference type="SAM" id="Phobius"/>
    </source>
</evidence>
<dbReference type="KEGG" id="maur:BOH66_05260"/>
<keyword evidence="1" id="KW-0812">Transmembrane</keyword>
<evidence type="ECO:0000259" key="2">
    <source>
        <dbReference type="Pfam" id="PF07811"/>
    </source>
</evidence>
<feature type="domain" description="TadE-like" evidence="2">
    <location>
        <begin position="9"/>
        <end position="51"/>
    </location>
</feature>
<keyword evidence="1" id="KW-0472">Membrane</keyword>
<keyword evidence="4" id="KW-1185">Reference proteome</keyword>
<dbReference type="STRING" id="36805.BOH66_05260"/>
<dbReference type="InterPro" id="IPR049790">
    <property type="entry name" value="Rv3655c/TadE"/>
</dbReference>
<dbReference type="Pfam" id="PF07811">
    <property type="entry name" value="TadE"/>
    <property type="match status" value="1"/>
</dbReference>
<keyword evidence="1" id="KW-1133">Transmembrane helix</keyword>